<sequence>MSVITIPRILREKLGDEAVEAFAKVISEAGLDTRRDLATKEDLFKVETRLKENITKVKEDVSKTEGRLREDIAKVKEDIAKVKEDVNKTEGRLREEIAKVKEDVNKTEGRLREEIAKVKEDSAKIREDVAKISGEMVLLKLMLGGMLAGMISLIVKTFFMH</sequence>
<feature type="transmembrane region" description="Helical" evidence="7">
    <location>
        <begin position="137"/>
        <end position="159"/>
    </location>
</feature>
<dbReference type="SUPFAM" id="SSF58100">
    <property type="entry name" value="Bacterial hemolysins"/>
    <property type="match status" value="1"/>
</dbReference>
<keyword evidence="4 6" id="KW-0175">Coiled coil</keyword>
<comment type="subcellular location">
    <subcellularLocation>
        <location evidence="1">Membrane</location>
    </subcellularLocation>
</comment>
<keyword evidence="9" id="KW-1185">Reference proteome</keyword>
<evidence type="ECO:0000256" key="3">
    <source>
        <dbReference type="ARBA" id="ARBA00022989"/>
    </source>
</evidence>
<dbReference type="Gene3D" id="1.20.5.190">
    <property type="match status" value="1"/>
</dbReference>
<protein>
    <submittedName>
        <fullName evidence="8">DUF1640 domain-containing protein</fullName>
    </submittedName>
</protein>
<dbReference type="InterPro" id="IPR024461">
    <property type="entry name" value="CCDC90-like"/>
</dbReference>
<evidence type="ECO:0000256" key="5">
    <source>
        <dbReference type="ARBA" id="ARBA00023136"/>
    </source>
</evidence>
<evidence type="ECO:0000256" key="7">
    <source>
        <dbReference type="SAM" id="Phobius"/>
    </source>
</evidence>
<evidence type="ECO:0000313" key="8">
    <source>
        <dbReference type="EMBL" id="MBV6341982.1"/>
    </source>
</evidence>
<dbReference type="NCBIfam" id="NF047472">
    <property type="entry name" value="LA_3696_Nterm"/>
    <property type="match status" value="1"/>
</dbReference>
<dbReference type="Proteomes" id="UP001196980">
    <property type="component" value="Unassembled WGS sequence"/>
</dbReference>
<evidence type="ECO:0000256" key="2">
    <source>
        <dbReference type="ARBA" id="ARBA00022692"/>
    </source>
</evidence>
<keyword evidence="3 7" id="KW-1133">Transmembrane helix</keyword>
<dbReference type="Gene3D" id="1.20.5.170">
    <property type="match status" value="1"/>
</dbReference>
<proteinExistence type="predicted"/>
<accession>A0ABS6RZ99</accession>
<keyword evidence="5 7" id="KW-0472">Membrane</keyword>
<evidence type="ECO:0000313" key="9">
    <source>
        <dbReference type="Proteomes" id="UP001196980"/>
    </source>
</evidence>
<organism evidence="8 9">
    <name type="scientific">Candidatus Magnetobacterium casense</name>
    <dbReference type="NCBI Taxonomy" id="1455061"/>
    <lineage>
        <taxon>Bacteria</taxon>
        <taxon>Pseudomonadati</taxon>
        <taxon>Nitrospirota</taxon>
        <taxon>Thermodesulfovibrionia</taxon>
        <taxon>Thermodesulfovibrionales</taxon>
        <taxon>Candidatus Magnetobacteriaceae</taxon>
        <taxon>Candidatus Magnetobacterium</taxon>
    </lineage>
</organism>
<comment type="caution">
    <text evidence="8">The sequence shown here is derived from an EMBL/GenBank/DDBJ whole genome shotgun (WGS) entry which is preliminary data.</text>
</comment>
<evidence type="ECO:0000256" key="1">
    <source>
        <dbReference type="ARBA" id="ARBA00004370"/>
    </source>
</evidence>
<dbReference type="Pfam" id="PF07798">
    <property type="entry name" value="CCDC90-like"/>
    <property type="match status" value="1"/>
</dbReference>
<keyword evidence="2 7" id="KW-0812">Transmembrane</keyword>
<name>A0ABS6RZ99_9BACT</name>
<feature type="coiled-coil region" evidence="6">
    <location>
        <begin position="65"/>
        <end position="121"/>
    </location>
</feature>
<evidence type="ECO:0000256" key="4">
    <source>
        <dbReference type="ARBA" id="ARBA00023054"/>
    </source>
</evidence>
<dbReference type="EMBL" id="JABXWD010000178">
    <property type="protein sequence ID" value="MBV6341982.1"/>
    <property type="molecule type" value="Genomic_DNA"/>
</dbReference>
<reference evidence="8 9" key="1">
    <citation type="journal article" date="2020" name="J Geophys Res Biogeosci">
        <title>Magnetotaxis as an Adaptation to Enable Bacterial Shuttling of Microbial Sulfur and Sulfur Cycling Across Aquatic Oxic#Anoxic Interfaces.</title>
        <authorList>
            <person name="Li J."/>
            <person name="Liu P."/>
            <person name="Wang J."/>
            <person name="Roberts A.P."/>
            <person name="Pan Y."/>
        </authorList>
    </citation>
    <scope>NUCLEOTIDE SEQUENCE [LARGE SCALE GENOMIC DNA]</scope>
    <source>
        <strain evidence="8 9">MYR-1_YQ</strain>
    </source>
</reference>
<evidence type="ECO:0000256" key="6">
    <source>
        <dbReference type="SAM" id="Coils"/>
    </source>
</evidence>
<gene>
    <name evidence="8" type="ORF">HWQ67_10330</name>
</gene>